<name>A0A381TK05_9ZZZZ</name>
<dbReference type="EMBL" id="UINC01004727">
    <property type="protein sequence ID" value="SVA16432.1"/>
    <property type="molecule type" value="Genomic_DNA"/>
</dbReference>
<keyword evidence="1" id="KW-1133">Transmembrane helix</keyword>
<protein>
    <submittedName>
        <fullName evidence="2">Uncharacterized protein</fullName>
    </submittedName>
</protein>
<accession>A0A381TK05</accession>
<reference evidence="2" key="1">
    <citation type="submission" date="2018-05" db="EMBL/GenBank/DDBJ databases">
        <authorList>
            <person name="Lanie J.A."/>
            <person name="Ng W.-L."/>
            <person name="Kazmierczak K.M."/>
            <person name="Andrzejewski T.M."/>
            <person name="Davidsen T.M."/>
            <person name="Wayne K.J."/>
            <person name="Tettelin H."/>
            <person name="Glass J.I."/>
            <person name="Rusch D."/>
            <person name="Podicherti R."/>
            <person name="Tsui H.-C.T."/>
            <person name="Winkler M.E."/>
        </authorList>
    </citation>
    <scope>NUCLEOTIDE SEQUENCE</scope>
</reference>
<gene>
    <name evidence="2" type="ORF">METZ01_LOCUS69286</name>
</gene>
<organism evidence="2">
    <name type="scientific">marine metagenome</name>
    <dbReference type="NCBI Taxonomy" id="408172"/>
    <lineage>
        <taxon>unclassified sequences</taxon>
        <taxon>metagenomes</taxon>
        <taxon>ecological metagenomes</taxon>
    </lineage>
</organism>
<proteinExistence type="predicted"/>
<keyword evidence="1" id="KW-0812">Transmembrane</keyword>
<keyword evidence="1" id="KW-0472">Membrane</keyword>
<dbReference type="AlphaFoldDB" id="A0A381TK05"/>
<evidence type="ECO:0000313" key="2">
    <source>
        <dbReference type="EMBL" id="SVA16432.1"/>
    </source>
</evidence>
<evidence type="ECO:0000256" key="1">
    <source>
        <dbReference type="SAM" id="Phobius"/>
    </source>
</evidence>
<feature type="transmembrane region" description="Helical" evidence="1">
    <location>
        <begin position="12"/>
        <end position="35"/>
    </location>
</feature>
<feature type="transmembrane region" description="Helical" evidence="1">
    <location>
        <begin position="55"/>
        <end position="71"/>
    </location>
</feature>
<sequence>MNIRGTIDTITGMVGSVTDFGLKLIVALVVVDVIYPGTTGTVANLGAIAGQFGEHGMAGLIALFLFATLYNK</sequence>